<keyword evidence="3" id="KW-1185">Reference proteome</keyword>
<comment type="caution">
    <text evidence="2">The sequence shown here is derived from an EMBL/GenBank/DDBJ whole genome shotgun (WGS) entry which is preliminary data.</text>
</comment>
<protein>
    <submittedName>
        <fullName evidence="2">Uncharacterized protein</fullName>
    </submittedName>
</protein>
<feature type="non-terminal residue" evidence="2">
    <location>
        <position position="1"/>
    </location>
</feature>
<dbReference type="EMBL" id="JACVVK020000013">
    <property type="protein sequence ID" value="KAK7504773.1"/>
    <property type="molecule type" value="Genomic_DNA"/>
</dbReference>
<keyword evidence="1" id="KW-0812">Transmembrane</keyword>
<proteinExistence type="predicted"/>
<gene>
    <name evidence="2" type="ORF">BaRGS_00003801</name>
</gene>
<accession>A0ABD0LZ75</accession>
<reference evidence="2 3" key="1">
    <citation type="journal article" date="2023" name="Sci. Data">
        <title>Genome assembly of the Korean intertidal mud-creeper Batillaria attramentaria.</title>
        <authorList>
            <person name="Patra A.K."/>
            <person name="Ho P.T."/>
            <person name="Jun S."/>
            <person name="Lee S.J."/>
            <person name="Kim Y."/>
            <person name="Won Y.J."/>
        </authorList>
    </citation>
    <scope>NUCLEOTIDE SEQUENCE [LARGE SCALE GENOMIC DNA]</scope>
    <source>
        <strain evidence="2">Wonlab-2016</strain>
    </source>
</reference>
<dbReference type="Gene3D" id="1.20.1070.10">
    <property type="entry name" value="Rhodopsin 7-helix transmembrane proteins"/>
    <property type="match status" value="1"/>
</dbReference>
<dbReference type="Proteomes" id="UP001519460">
    <property type="component" value="Unassembled WGS sequence"/>
</dbReference>
<evidence type="ECO:0000313" key="2">
    <source>
        <dbReference type="EMBL" id="KAK7504773.1"/>
    </source>
</evidence>
<evidence type="ECO:0000313" key="3">
    <source>
        <dbReference type="Proteomes" id="UP001519460"/>
    </source>
</evidence>
<keyword evidence="1" id="KW-0472">Membrane</keyword>
<feature type="non-terminal residue" evidence="2">
    <location>
        <position position="135"/>
    </location>
</feature>
<dbReference type="AlphaFoldDB" id="A0ABD0LZ75"/>
<organism evidence="2 3">
    <name type="scientific">Batillaria attramentaria</name>
    <dbReference type="NCBI Taxonomy" id="370345"/>
    <lineage>
        <taxon>Eukaryota</taxon>
        <taxon>Metazoa</taxon>
        <taxon>Spiralia</taxon>
        <taxon>Lophotrochozoa</taxon>
        <taxon>Mollusca</taxon>
        <taxon>Gastropoda</taxon>
        <taxon>Caenogastropoda</taxon>
        <taxon>Sorbeoconcha</taxon>
        <taxon>Cerithioidea</taxon>
        <taxon>Batillariidae</taxon>
        <taxon>Batillaria</taxon>
    </lineage>
</organism>
<keyword evidence="1" id="KW-1133">Transmembrane helix</keyword>
<feature type="transmembrane region" description="Helical" evidence="1">
    <location>
        <begin position="12"/>
        <end position="34"/>
    </location>
</feature>
<sequence>PFKAKEVLKTSTMAVIIILVSTVLVAGYVATIGFKHTSACIFDPRYKRDIVNCLSATWRRQTANVTTTITPTPTTTTAAGQRTSAEMSSKEVALTRMLIATSVLFVVCTLPVLVVQIAIFTVPELRHGGRYHNMI</sequence>
<feature type="transmembrane region" description="Helical" evidence="1">
    <location>
        <begin position="97"/>
        <end position="122"/>
    </location>
</feature>
<name>A0ABD0LZ75_9CAEN</name>
<evidence type="ECO:0000256" key="1">
    <source>
        <dbReference type="SAM" id="Phobius"/>
    </source>
</evidence>